<name>A0A3N7G8S8_POPTR</name>
<proteinExistence type="predicted"/>
<protein>
    <submittedName>
        <fullName evidence="1">Uncharacterized protein</fullName>
    </submittedName>
</protein>
<dbReference type="AlphaFoldDB" id="A0A3N7G8S8"/>
<keyword evidence="2" id="KW-1185">Reference proteome</keyword>
<evidence type="ECO:0000313" key="2">
    <source>
        <dbReference type="Proteomes" id="UP000006729"/>
    </source>
</evidence>
<dbReference type="EMBL" id="CM009308">
    <property type="protein sequence ID" value="RQP03223.1"/>
    <property type="molecule type" value="Genomic_DNA"/>
</dbReference>
<gene>
    <name evidence="1" type="ORF">POPTR_019G002750</name>
</gene>
<sequence>MGHSSSTLCSVSAPWENSKCSYLLVIMILLSVPKQSIHPANIINVNKNLFSAQSVPYRIYS</sequence>
<dbReference type="InParanoid" id="A0A3N7G8S8"/>
<organism evidence="1 2">
    <name type="scientific">Populus trichocarpa</name>
    <name type="common">Western balsam poplar</name>
    <name type="synonym">Populus balsamifera subsp. trichocarpa</name>
    <dbReference type="NCBI Taxonomy" id="3694"/>
    <lineage>
        <taxon>Eukaryota</taxon>
        <taxon>Viridiplantae</taxon>
        <taxon>Streptophyta</taxon>
        <taxon>Embryophyta</taxon>
        <taxon>Tracheophyta</taxon>
        <taxon>Spermatophyta</taxon>
        <taxon>Magnoliopsida</taxon>
        <taxon>eudicotyledons</taxon>
        <taxon>Gunneridae</taxon>
        <taxon>Pentapetalae</taxon>
        <taxon>rosids</taxon>
        <taxon>fabids</taxon>
        <taxon>Malpighiales</taxon>
        <taxon>Salicaceae</taxon>
        <taxon>Saliceae</taxon>
        <taxon>Populus</taxon>
    </lineage>
</organism>
<reference evidence="1 2" key="1">
    <citation type="journal article" date="2006" name="Science">
        <title>The genome of black cottonwood, Populus trichocarpa (Torr. &amp; Gray).</title>
        <authorList>
            <person name="Tuskan G.A."/>
            <person name="Difazio S."/>
            <person name="Jansson S."/>
            <person name="Bohlmann J."/>
            <person name="Grigoriev I."/>
            <person name="Hellsten U."/>
            <person name="Putnam N."/>
            <person name="Ralph S."/>
            <person name="Rombauts S."/>
            <person name="Salamov A."/>
            <person name="Schein J."/>
            <person name="Sterck L."/>
            <person name="Aerts A."/>
            <person name="Bhalerao R.R."/>
            <person name="Bhalerao R.P."/>
            <person name="Blaudez D."/>
            <person name="Boerjan W."/>
            <person name="Brun A."/>
            <person name="Brunner A."/>
            <person name="Busov V."/>
            <person name="Campbell M."/>
            <person name="Carlson J."/>
            <person name="Chalot M."/>
            <person name="Chapman J."/>
            <person name="Chen G.L."/>
            <person name="Cooper D."/>
            <person name="Coutinho P.M."/>
            <person name="Couturier J."/>
            <person name="Covert S."/>
            <person name="Cronk Q."/>
            <person name="Cunningham R."/>
            <person name="Davis J."/>
            <person name="Degroeve S."/>
            <person name="Dejardin A."/>
            <person name="Depamphilis C."/>
            <person name="Detter J."/>
            <person name="Dirks B."/>
            <person name="Dubchak I."/>
            <person name="Duplessis S."/>
            <person name="Ehlting J."/>
            <person name="Ellis B."/>
            <person name="Gendler K."/>
            <person name="Goodstein D."/>
            <person name="Gribskov M."/>
            <person name="Grimwood J."/>
            <person name="Groover A."/>
            <person name="Gunter L."/>
            <person name="Hamberger B."/>
            <person name="Heinze B."/>
            <person name="Helariutta Y."/>
            <person name="Henrissat B."/>
            <person name="Holligan D."/>
            <person name="Holt R."/>
            <person name="Huang W."/>
            <person name="Islam-Faridi N."/>
            <person name="Jones S."/>
            <person name="Jones-Rhoades M."/>
            <person name="Jorgensen R."/>
            <person name="Joshi C."/>
            <person name="Kangasjarvi J."/>
            <person name="Karlsson J."/>
            <person name="Kelleher C."/>
            <person name="Kirkpatrick R."/>
            <person name="Kirst M."/>
            <person name="Kohler A."/>
            <person name="Kalluri U."/>
            <person name="Larimer F."/>
            <person name="Leebens-Mack J."/>
            <person name="Leple J.C."/>
            <person name="Locascio P."/>
            <person name="Lou Y."/>
            <person name="Lucas S."/>
            <person name="Martin F."/>
            <person name="Montanini B."/>
            <person name="Napoli C."/>
            <person name="Nelson D.R."/>
            <person name="Nelson C."/>
            <person name="Nieminen K."/>
            <person name="Nilsson O."/>
            <person name="Pereda V."/>
            <person name="Peter G."/>
            <person name="Philippe R."/>
            <person name="Pilate G."/>
            <person name="Poliakov A."/>
            <person name="Razumovskaya J."/>
            <person name="Richardson P."/>
            <person name="Rinaldi C."/>
            <person name="Ritland K."/>
            <person name="Rouze P."/>
            <person name="Ryaboy D."/>
            <person name="Schmutz J."/>
            <person name="Schrader J."/>
            <person name="Segerman B."/>
            <person name="Shin H."/>
            <person name="Siddiqui A."/>
            <person name="Sterky F."/>
            <person name="Terry A."/>
            <person name="Tsai C.J."/>
            <person name="Uberbacher E."/>
            <person name="Unneberg P."/>
            <person name="Vahala J."/>
            <person name="Wall K."/>
            <person name="Wessler S."/>
            <person name="Yang G."/>
            <person name="Yin T."/>
            <person name="Douglas C."/>
            <person name="Marra M."/>
            <person name="Sandberg G."/>
            <person name="Van de Peer Y."/>
            <person name="Rokhsar D."/>
        </authorList>
    </citation>
    <scope>NUCLEOTIDE SEQUENCE [LARGE SCALE GENOMIC DNA]</scope>
    <source>
        <strain evidence="2">cv. Nisqually</strain>
    </source>
</reference>
<evidence type="ECO:0000313" key="1">
    <source>
        <dbReference type="EMBL" id="RQP03223.1"/>
    </source>
</evidence>
<accession>A0A3N7G8S8</accession>
<dbReference type="Proteomes" id="UP000006729">
    <property type="component" value="Chromosome 19"/>
</dbReference>